<dbReference type="RefSeq" id="WP_382762048.1">
    <property type="nucleotide sequence ID" value="NZ_JBHXKZ010000001.1"/>
</dbReference>
<proteinExistence type="predicted"/>
<gene>
    <name evidence="2" type="ORF">ACFWOQ_02190</name>
</gene>
<feature type="region of interest" description="Disordered" evidence="1">
    <location>
        <begin position="1"/>
        <end position="23"/>
    </location>
</feature>
<keyword evidence="3" id="KW-1185">Reference proteome</keyword>
<name>A0ABW6ETR6_9ACTN</name>
<protein>
    <submittedName>
        <fullName evidence="2">Uncharacterized protein</fullName>
    </submittedName>
</protein>
<dbReference type="EMBL" id="JBHXKZ010000001">
    <property type="protein sequence ID" value="MFD4821363.1"/>
    <property type="molecule type" value="Genomic_DNA"/>
</dbReference>
<reference evidence="2 3" key="1">
    <citation type="submission" date="2024-09" db="EMBL/GenBank/DDBJ databases">
        <title>The Natural Products Discovery Center: Release of the First 8490 Sequenced Strains for Exploring Actinobacteria Biosynthetic Diversity.</title>
        <authorList>
            <person name="Kalkreuter E."/>
            <person name="Kautsar S.A."/>
            <person name="Yang D."/>
            <person name="Bader C.D."/>
            <person name="Teijaro C.N."/>
            <person name="Fluegel L."/>
            <person name="Davis C.M."/>
            <person name="Simpson J.R."/>
            <person name="Lauterbach L."/>
            <person name="Steele A.D."/>
            <person name="Gui C."/>
            <person name="Meng S."/>
            <person name="Li G."/>
            <person name="Viehrig K."/>
            <person name="Ye F."/>
            <person name="Su P."/>
            <person name="Kiefer A.F."/>
            <person name="Nichols A."/>
            <person name="Cepeda A.J."/>
            <person name="Yan W."/>
            <person name="Fan B."/>
            <person name="Jiang Y."/>
            <person name="Adhikari A."/>
            <person name="Zheng C.-J."/>
            <person name="Schuster L."/>
            <person name="Cowan T.M."/>
            <person name="Smanski M.J."/>
            <person name="Chevrette M.G."/>
            <person name="De Carvalho L.P.S."/>
            <person name="Shen B."/>
        </authorList>
    </citation>
    <scope>NUCLEOTIDE SEQUENCE [LARGE SCALE GENOMIC DNA]</scope>
    <source>
        <strain evidence="2 3">NPDC058428</strain>
    </source>
</reference>
<evidence type="ECO:0000313" key="2">
    <source>
        <dbReference type="EMBL" id="MFD4821363.1"/>
    </source>
</evidence>
<dbReference type="Proteomes" id="UP001598352">
    <property type="component" value="Unassembled WGS sequence"/>
</dbReference>
<evidence type="ECO:0000256" key="1">
    <source>
        <dbReference type="SAM" id="MobiDB-lite"/>
    </source>
</evidence>
<comment type="caution">
    <text evidence="2">The sequence shown here is derived from an EMBL/GenBank/DDBJ whole genome shotgun (WGS) entry which is preliminary data.</text>
</comment>
<accession>A0ABW6ETR6</accession>
<organism evidence="2 3">
    <name type="scientific">Streptomyces rubiginosohelvolus</name>
    <dbReference type="NCBI Taxonomy" id="67362"/>
    <lineage>
        <taxon>Bacteria</taxon>
        <taxon>Bacillati</taxon>
        <taxon>Actinomycetota</taxon>
        <taxon>Actinomycetes</taxon>
        <taxon>Kitasatosporales</taxon>
        <taxon>Streptomycetaceae</taxon>
        <taxon>Streptomyces</taxon>
    </lineage>
</organism>
<sequence length="86" mass="9586">MKVALPSRRGLTPPDSNGAGKSTIGEALDLALGPERMLPRPMIDKYDFYGAEYQEHNRGLPEVRIEVAPTDLLGVARRRFGSHLRR</sequence>
<evidence type="ECO:0000313" key="3">
    <source>
        <dbReference type="Proteomes" id="UP001598352"/>
    </source>
</evidence>